<feature type="domain" description="DUF6532" evidence="1">
    <location>
        <begin position="53"/>
        <end position="250"/>
    </location>
</feature>
<dbReference type="Proteomes" id="UP000030669">
    <property type="component" value="Unassembled WGS sequence"/>
</dbReference>
<dbReference type="GeneID" id="19305089"/>
<dbReference type="OMA" id="ISILINM"/>
<reference evidence="2 3" key="1">
    <citation type="journal article" date="2012" name="Science">
        <title>The Paleozoic origin of enzymatic lignin decomposition reconstructed from 31 fungal genomes.</title>
        <authorList>
            <person name="Floudas D."/>
            <person name="Binder M."/>
            <person name="Riley R."/>
            <person name="Barry K."/>
            <person name="Blanchette R.A."/>
            <person name="Henrissat B."/>
            <person name="Martinez A.T."/>
            <person name="Otillar R."/>
            <person name="Spatafora J.W."/>
            <person name="Yadav J.S."/>
            <person name="Aerts A."/>
            <person name="Benoit I."/>
            <person name="Boyd A."/>
            <person name="Carlson A."/>
            <person name="Copeland A."/>
            <person name="Coutinho P.M."/>
            <person name="de Vries R.P."/>
            <person name="Ferreira P."/>
            <person name="Findley K."/>
            <person name="Foster B."/>
            <person name="Gaskell J."/>
            <person name="Glotzer D."/>
            <person name="Gorecki P."/>
            <person name="Heitman J."/>
            <person name="Hesse C."/>
            <person name="Hori C."/>
            <person name="Igarashi K."/>
            <person name="Jurgens J.A."/>
            <person name="Kallen N."/>
            <person name="Kersten P."/>
            <person name="Kohler A."/>
            <person name="Kuees U."/>
            <person name="Kumar T.K.A."/>
            <person name="Kuo A."/>
            <person name="LaButti K."/>
            <person name="Larrondo L.F."/>
            <person name="Lindquist E."/>
            <person name="Ling A."/>
            <person name="Lombard V."/>
            <person name="Lucas S."/>
            <person name="Lundell T."/>
            <person name="Martin R."/>
            <person name="McLaughlin D.J."/>
            <person name="Morgenstern I."/>
            <person name="Morin E."/>
            <person name="Murat C."/>
            <person name="Nagy L.G."/>
            <person name="Nolan M."/>
            <person name="Ohm R.A."/>
            <person name="Patyshakuliyeva A."/>
            <person name="Rokas A."/>
            <person name="Ruiz-Duenas F.J."/>
            <person name="Sabat G."/>
            <person name="Salamov A."/>
            <person name="Samejima M."/>
            <person name="Schmutz J."/>
            <person name="Slot J.C."/>
            <person name="St John F."/>
            <person name="Stenlid J."/>
            <person name="Sun H."/>
            <person name="Sun S."/>
            <person name="Syed K."/>
            <person name="Tsang A."/>
            <person name="Wiebenga A."/>
            <person name="Young D."/>
            <person name="Pisabarro A."/>
            <person name="Eastwood D.C."/>
            <person name="Martin F."/>
            <person name="Cullen D."/>
            <person name="Grigoriev I.V."/>
            <person name="Hibbett D.S."/>
        </authorList>
    </citation>
    <scope>NUCLEOTIDE SEQUENCE [LARGE SCALE GENOMIC DNA]</scope>
    <source>
        <strain evidence="2 3">ATCC 11539</strain>
    </source>
</reference>
<dbReference type="OrthoDB" id="3225557at2759"/>
<dbReference type="KEGG" id="gtr:GLOTRDRAFT_23138"/>
<name>S7Q4J9_GLOTA</name>
<dbReference type="HOGENOM" id="CLU_038181_0_0_1"/>
<proteinExistence type="predicted"/>
<sequence length="272" mass="31500">TPCRRVRRRDCSATMAPETARLTKVRRTKGAGSRGRFRIKDFKSLVRSLLLDAVGHYRTRVSTEYAYPTSTEDDRWAVEVWSRACRDAGTDLPIEEEFVGMITARASHIRGELKTKARSLVELAYGLTAPSNHDERQAKRNKVRDLLTRLGYAYSVSEVFPNPTARSGIYENDVIQRLINVTWFADPKDDGIHYGQYFGRRMPVPVIALVLTAIQNVLDEWRTGERQDIAFSKKHYKAKYDQHLEELERFHDKTRRYGILRTIRSDLLEHAR</sequence>
<dbReference type="STRING" id="670483.S7Q4J9"/>
<evidence type="ECO:0000313" key="2">
    <source>
        <dbReference type="EMBL" id="EPQ54951.1"/>
    </source>
</evidence>
<dbReference type="Pfam" id="PF20149">
    <property type="entry name" value="DUF6532"/>
    <property type="match status" value="1"/>
</dbReference>
<dbReference type="eggNOG" id="ENOG502SQWK">
    <property type="taxonomic scope" value="Eukaryota"/>
</dbReference>
<dbReference type="AlphaFoldDB" id="S7Q4J9"/>
<accession>S7Q4J9</accession>
<dbReference type="InterPro" id="IPR045341">
    <property type="entry name" value="DUF6532"/>
</dbReference>
<evidence type="ECO:0000259" key="1">
    <source>
        <dbReference type="Pfam" id="PF20149"/>
    </source>
</evidence>
<dbReference type="RefSeq" id="XP_007866073.1">
    <property type="nucleotide sequence ID" value="XM_007867882.1"/>
</dbReference>
<dbReference type="EMBL" id="KB469302">
    <property type="protein sequence ID" value="EPQ54951.1"/>
    <property type="molecule type" value="Genomic_DNA"/>
</dbReference>
<feature type="non-terminal residue" evidence="2">
    <location>
        <position position="1"/>
    </location>
</feature>
<feature type="non-terminal residue" evidence="2">
    <location>
        <position position="272"/>
    </location>
</feature>
<keyword evidence="3" id="KW-1185">Reference proteome</keyword>
<gene>
    <name evidence="2" type="ORF">GLOTRDRAFT_23138</name>
</gene>
<evidence type="ECO:0000313" key="3">
    <source>
        <dbReference type="Proteomes" id="UP000030669"/>
    </source>
</evidence>
<organism evidence="2 3">
    <name type="scientific">Gloeophyllum trabeum (strain ATCC 11539 / FP-39264 / Madison 617)</name>
    <name type="common">Brown rot fungus</name>
    <dbReference type="NCBI Taxonomy" id="670483"/>
    <lineage>
        <taxon>Eukaryota</taxon>
        <taxon>Fungi</taxon>
        <taxon>Dikarya</taxon>
        <taxon>Basidiomycota</taxon>
        <taxon>Agaricomycotina</taxon>
        <taxon>Agaricomycetes</taxon>
        <taxon>Gloeophyllales</taxon>
        <taxon>Gloeophyllaceae</taxon>
        <taxon>Gloeophyllum</taxon>
    </lineage>
</organism>
<protein>
    <recommendedName>
        <fullName evidence="1">DUF6532 domain-containing protein</fullName>
    </recommendedName>
</protein>